<dbReference type="Proteomes" id="UP000016930">
    <property type="component" value="Unassembled WGS sequence"/>
</dbReference>
<organism evidence="2 3">
    <name type="scientific">Ceriporiopsis subvermispora (strain B)</name>
    <name type="common">White-rot fungus</name>
    <name type="synonym">Gelatoporia subvermispora</name>
    <dbReference type="NCBI Taxonomy" id="914234"/>
    <lineage>
        <taxon>Eukaryota</taxon>
        <taxon>Fungi</taxon>
        <taxon>Dikarya</taxon>
        <taxon>Basidiomycota</taxon>
        <taxon>Agaricomycotina</taxon>
        <taxon>Agaricomycetes</taxon>
        <taxon>Polyporales</taxon>
        <taxon>Gelatoporiaceae</taxon>
        <taxon>Gelatoporia</taxon>
    </lineage>
</organism>
<dbReference type="EMBL" id="KB445793">
    <property type="protein sequence ID" value="EMD40054.1"/>
    <property type="molecule type" value="Genomic_DNA"/>
</dbReference>
<feature type="compositionally biased region" description="Basic and acidic residues" evidence="1">
    <location>
        <begin position="162"/>
        <end position="174"/>
    </location>
</feature>
<reference evidence="2 3" key="1">
    <citation type="journal article" date="2012" name="Proc. Natl. Acad. Sci. U.S.A.">
        <title>Comparative genomics of Ceriporiopsis subvermispora and Phanerochaete chrysosporium provide insight into selective ligninolysis.</title>
        <authorList>
            <person name="Fernandez-Fueyo E."/>
            <person name="Ruiz-Duenas F.J."/>
            <person name="Ferreira P."/>
            <person name="Floudas D."/>
            <person name="Hibbett D.S."/>
            <person name="Canessa P."/>
            <person name="Larrondo L.F."/>
            <person name="James T.Y."/>
            <person name="Seelenfreund D."/>
            <person name="Lobos S."/>
            <person name="Polanco R."/>
            <person name="Tello M."/>
            <person name="Honda Y."/>
            <person name="Watanabe T."/>
            <person name="Watanabe T."/>
            <person name="Ryu J.S."/>
            <person name="Kubicek C.P."/>
            <person name="Schmoll M."/>
            <person name="Gaskell J."/>
            <person name="Hammel K.E."/>
            <person name="St John F.J."/>
            <person name="Vanden Wymelenberg A."/>
            <person name="Sabat G."/>
            <person name="Splinter BonDurant S."/>
            <person name="Syed K."/>
            <person name="Yadav J.S."/>
            <person name="Doddapaneni H."/>
            <person name="Subramanian V."/>
            <person name="Lavin J.L."/>
            <person name="Oguiza J.A."/>
            <person name="Perez G."/>
            <person name="Pisabarro A.G."/>
            <person name="Ramirez L."/>
            <person name="Santoyo F."/>
            <person name="Master E."/>
            <person name="Coutinho P.M."/>
            <person name="Henrissat B."/>
            <person name="Lombard V."/>
            <person name="Magnuson J.K."/>
            <person name="Kuees U."/>
            <person name="Hori C."/>
            <person name="Igarashi K."/>
            <person name="Samejima M."/>
            <person name="Held B.W."/>
            <person name="Barry K.W."/>
            <person name="LaButti K.M."/>
            <person name="Lapidus A."/>
            <person name="Lindquist E.A."/>
            <person name="Lucas S.M."/>
            <person name="Riley R."/>
            <person name="Salamov A.A."/>
            <person name="Hoffmeister D."/>
            <person name="Schwenk D."/>
            <person name="Hadar Y."/>
            <person name="Yarden O."/>
            <person name="de Vries R.P."/>
            <person name="Wiebenga A."/>
            <person name="Stenlid J."/>
            <person name="Eastwood D."/>
            <person name="Grigoriev I.V."/>
            <person name="Berka R.M."/>
            <person name="Blanchette R.A."/>
            <person name="Kersten P."/>
            <person name="Martinez A.T."/>
            <person name="Vicuna R."/>
            <person name="Cullen D."/>
        </authorList>
    </citation>
    <scope>NUCLEOTIDE SEQUENCE [LARGE SCALE GENOMIC DNA]</scope>
    <source>
        <strain evidence="2 3">B</strain>
    </source>
</reference>
<evidence type="ECO:0000256" key="1">
    <source>
        <dbReference type="SAM" id="MobiDB-lite"/>
    </source>
</evidence>
<keyword evidence="3" id="KW-1185">Reference proteome</keyword>
<dbReference type="AlphaFoldDB" id="M2PTL5"/>
<feature type="region of interest" description="Disordered" evidence="1">
    <location>
        <begin position="162"/>
        <end position="183"/>
    </location>
</feature>
<sequence>MATDVRSRDVEIYNKDLFGVKRSLTSVAEMSAARTARHTPHVAAQSVMEENAAMRRRSTSSGCRLIISSPPTMLWPTTTFLQRRACIGTANGRERSLAGRRDIYIEGLSGIGRSLARYVPPRHPLHKPPTPCLDQPCSRLWHGMSPCNNGLLRLLVGNCKPADRASKTPTRDNRQSMGTAGDI</sequence>
<accession>M2PTL5</accession>
<evidence type="ECO:0000313" key="3">
    <source>
        <dbReference type="Proteomes" id="UP000016930"/>
    </source>
</evidence>
<protein>
    <submittedName>
        <fullName evidence="2">Uncharacterized protein</fullName>
    </submittedName>
</protein>
<dbReference type="HOGENOM" id="CLU_1475004_0_0_1"/>
<proteinExistence type="predicted"/>
<name>M2PTL5_CERS8</name>
<evidence type="ECO:0000313" key="2">
    <source>
        <dbReference type="EMBL" id="EMD40054.1"/>
    </source>
</evidence>
<gene>
    <name evidence="2" type="ORF">CERSUDRAFT_112273</name>
</gene>